<name>A0A9W9XJ40_9EURO</name>
<keyword evidence="2" id="KW-1185">Reference proteome</keyword>
<dbReference type="Proteomes" id="UP001149954">
    <property type="component" value="Unassembled WGS sequence"/>
</dbReference>
<protein>
    <submittedName>
        <fullName evidence="1">Esterase family protein</fullName>
    </submittedName>
</protein>
<reference evidence="1" key="1">
    <citation type="submission" date="2022-12" db="EMBL/GenBank/DDBJ databases">
        <authorList>
            <person name="Petersen C."/>
        </authorList>
    </citation>
    <scope>NUCLEOTIDE SEQUENCE</scope>
    <source>
        <strain evidence="1">IBT 29495</strain>
    </source>
</reference>
<reference evidence="1" key="2">
    <citation type="journal article" date="2023" name="IMA Fungus">
        <title>Comparative genomic study of the Penicillium genus elucidates a diverse pangenome and 15 lateral gene transfer events.</title>
        <authorList>
            <person name="Petersen C."/>
            <person name="Sorensen T."/>
            <person name="Nielsen M.R."/>
            <person name="Sondergaard T.E."/>
            <person name="Sorensen J.L."/>
            <person name="Fitzpatrick D.A."/>
            <person name="Frisvad J.C."/>
            <person name="Nielsen K.L."/>
        </authorList>
    </citation>
    <scope>NUCLEOTIDE SEQUENCE</scope>
    <source>
        <strain evidence="1">IBT 29495</strain>
    </source>
</reference>
<dbReference type="Gene3D" id="3.40.50.1110">
    <property type="entry name" value="SGNH hydrolase"/>
    <property type="match status" value="1"/>
</dbReference>
<dbReference type="OrthoDB" id="4503250at2759"/>
<evidence type="ECO:0000313" key="1">
    <source>
        <dbReference type="EMBL" id="KAJ5493952.1"/>
    </source>
</evidence>
<dbReference type="InterPro" id="IPR036514">
    <property type="entry name" value="SGNH_hydro_sf"/>
</dbReference>
<dbReference type="PANTHER" id="PTHR37981:SF1">
    <property type="entry name" value="SGNH HYDROLASE-TYPE ESTERASE DOMAIN-CONTAINING PROTEIN"/>
    <property type="match status" value="1"/>
</dbReference>
<gene>
    <name evidence="1" type="ORF">N7463_010039</name>
</gene>
<organism evidence="1 2">
    <name type="scientific">Penicillium fimorum</name>
    <dbReference type="NCBI Taxonomy" id="1882269"/>
    <lineage>
        <taxon>Eukaryota</taxon>
        <taxon>Fungi</taxon>
        <taxon>Dikarya</taxon>
        <taxon>Ascomycota</taxon>
        <taxon>Pezizomycotina</taxon>
        <taxon>Eurotiomycetes</taxon>
        <taxon>Eurotiomycetidae</taxon>
        <taxon>Eurotiales</taxon>
        <taxon>Aspergillaceae</taxon>
        <taxon>Penicillium</taxon>
    </lineage>
</organism>
<dbReference type="InterPro" id="IPR037460">
    <property type="entry name" value="SEST-like"/>
</dbReference>
<dbReference type="EMBL" id="JAPWDS010000006">
    <property type="protein sequence ID" value="KAJ5493952.1"/>
    <property type="molecule type" value="Genomic_DNA"/>
</dbReference>
<comment type="caution">
    <text evidence="1">The sequence shown here is derived from an EMBL/GenBank/DDBJ whole genome shotgun (WGS) entry which is preliminary data.</text>
</comment>
<dbReference type="AlphaFoldDB" id="A0A9W9XJ40"/>
<accession>A0A9W9XJ40</accession>
<evidence type="ECO:0000313" key="2">
    <source>
        <dbReference type="Proteomes" id="UP001149954"/>
    </source>
</evidence>
<sequence>MFDQGCGFEISGMVSFGDSFAAGMGTEPETTTDNAVLVDTITVTCSGDTTTGLQRQIGEWASASSANLAALTMGGNDLGFSDIVWYCLITPNTL</sequence>
<dbReference type="PANTHER" id="PTHR37981">
    <property type="entry name" value="LIPASE 2"/>
    <property type="match status" value="1"/>
</dbReference>
<dbReference type="GO" id="GO:0016788">
    <property type="term" value="F:hydrolase activity, acting on ester bonds"/>
    <property type="evidence" value="ECO:0007669"/>
    <property type="project" value="InterPro"/>
</dbReference>
<dbReference type="SUPFAM" id="SSF52266">
    <property type="entry name" value="SGNH hydrolase"/>
    <property type="match status" value="1"/>
</dbReference>
<dbReference type="GO" id="GO:0006629">
    <property type="term" value="P:lipid metabolic process"/>
    <property type="evidence" value="ECO:0007669"/>
    <property type="project" value="TreeGrafter"/>
</dbReference>
<proteinExistence type="predicted"/>